<evidence type="ECO:0000313" key="3">
    <source>
        <dbReference type="EMBL" id="KAK9828513.1"/>
    </source>
</evidence>
<sequence>MPSSTAKLQIRKRPRRVKPATARPRLGLAGRVKELEVPRGSGDSCMYQQQRGSPGALILIVQHLLKEQN</sequence>
<dbReference type="EMBL" id="JALJOR010000019">
    <property type="protein sequence ID" value="KAK9803927.1"/>
    <property type="molecule type" value="Genomic_DNA"/>
</dbReference>
<gene>
    <name evidence="3" type="ORF">WJX72_000481</name>
    <name evidence="2" type="ORF">WJX72_005775</name>
</gene>
<protein>
    <submittedName>
        <fullName evidence="3">Uncharacterized protein</fullName>
    </submittedName>
</protein>
<dbReference type="Proteomes" id="UP001489004">
    <property type="component" value="Unassembled WGS sequence"/>
</dbReference>
<proteinExistence type="predicted"/>
<dbReference type="AlphaFoldDB" id="A0AAW1R3Z7"/>
<accession>A0AAW1R3Z7</accession>
<keyword evidence="4" id="KW-1185">Reference proteome</keyword>
<organism evidence="3 4">
    <name type="scientific">[Myrmecia] bisecta</name>
    <dbReference type="NCBI Taxonomy" id="41462"/>
    <lineage>
        <taxon>Eukaryota</taxon>
        <taxon>Viridiplantae</taxon>
        <taxon>Chlorophyta</taxon>
        <taxon>core chlorophytes</taxon>
        <taxon>Trebouxiophyceae</taxon>
        <taxon>Trebouxiales</taxon>
        <taxon>Trebouxiaceae</taxon>
        <taxon>Myrmecia</taxon>
    </lineage>
</organism>
<feature type="compositionally biased region" description="Basic residues" evidence="1">
    <location>
        <begin position="9"/>
        <end position="18"/>
    </location>
</feature>
<evidence type="ECO:0000313" key="2">
    <source>
        <dbReference type="EMBL" id="KAK9803927.1"/>
    </source>
</evidence>
<name>A0AAW1R3Z7_9CHLO</name>
<comment type="caution">
    <text evidence="3">The sequence shown here is derived from an EMBL/GenBank/DDBJ whole genome shotgun (WGS) entry which is preliminary data.</text>
</comment>
<reference evidence="3" key="2">
    <citation type="submission" date="2024-04" db="EMBL/GenBank/DDBJ databases">
        <authorList>
            <person name="Dal Grande F."/>
            <person name="Keller J."/>
            <person name="Delaux P.-M."/>
        </authorList>
    </citation>
    <scope>NUCLEOTIDE SEQUENCE</scope>
    <source>
        <strain evidence="3">SAG 2043</strain>
    </source>
</reference>
<reference evidence="3 4" key="1">
    <citation type="journal article" date="2024" name="Nat. Commun.">
        <title>Phylogenomics reveals the evolutionary origins of lichenization in chlorophyte algae.</title>
        <authorList>
            <person name="Puginier C."/>
            <person name="Libourel C."/>
            <person name="Otte J."/>
            <person name="Skaloud P."/>
            <person name="Haon M."/>
            <person name="Grisel S."/>
            <person name="Petersen M."/>
            <person name="Berrin J.G."/>
            <person name="Delaux P.M."/>
            <person name="Dal Grande F."/>
            <person name="Keller J."/>
        </authorList>
    </citation>
    <scope>NUCLEOTIDE SEQUENCE [LARGE SCALE GENOMIC DNA]</scope>
    <source>
        <strain evidence="3 4">SAG 2043</strain>
    </source>
</reference>
<evidence type="ECO:0000256" key="1">
    <source>
        <dbReference type="SAM" id="MobiDB-lite"/>
    </source>
</evidence>
<evidence type="ECO:0000313" key="4">
    <source>
        <dbReference type="Proteomes" id="UP001489004"/>
    </source>
</evidence>
<feature type="region of interest" description="Disordered" evidence="1">
    <location>
        <begin position="1"/>
        <end position="21"/>
    </location>
</feature>
<dbReference type="EMBL" id="JALJOR010000001">
    <property type="protein sequence ID" value="KAK9828513.1"/>
    <property type="molecule type" value="Genomic_DNA"/>
</dbReference>